<feature type="domain" description="Metallo-beta-lactamase" evidence="1">
    <location>
        <begin position="16"/>
        <end position="228"/>
    </location>
</feature>
<dbReference type="AlphaFoldDB" id="A0A4P6UUB5"/>
<dbReference type="SMART" id="SM00849">
    <property type="entry name" value="Lactamase_B"/>
    <property type="match status" value="1"/>
</dbReference>
<keyword evidence="3" id="KW-1185">Reference proteome</keyword>
<dbReference type="Gene3D" id="3.60.15.10">
    <property type="entry name" value="Ribonuclease Z/Hydroxyacylglutathione hydrolase-like"/>
    <property type="match status" value="1"/>
</dbReference>
<dbReference type="GO" id="GO:0016787">
    <property type="term" value="F:hydrolase activity"/>
    <property type="evidence" value="ECO:0007669"/>
    <property type="project" value="UniProtKB-KW"/>
</dbReference>
<dbReference type="InterPro" id="IPR050662">
    <property type="entry name" value="Sec-metab_biosynth-thioest"/>
</dbReference>
<name>A0A4P6UUB5_9BACL</name>
<dbReference type="KEGG" id="uth:DKZ56_09855"/>
<dbReference type="PANTHER" id="PTHR23131">
    <property type="entry name" value="ENDORIBONUCLEASE LACTB2"/>
    <property type="match status" value="1"/>
</dbReference>
<accession>A0A4P6UUB5</accession>
<sequence>MEIVKIVMPTPYDEGDVNGFLVKGDALSIFDVGPKTKEAYEALEHGIKSAGYRLEDIEQVILTHHHPDHAGWVDAFPKAEIIAHKYVDHWMRKTEEFLNYREEFYKMHMIKQAVPEESMQRILRIRREMELYGSVPLTKTMEDGEEVPGHPGLIAYYTPGHAQSHFIFFHQQTREVIGGDLLLEKISSNPLMEPPVDLSFYRPKSLVQYQESMKFLADLDVSTVYAGHGNEVVNVKELVEMRLERDSMRANQVYDILAQPKTVYEVTKALYPTVYENQLGLTLSKSQGYLDLLVKEERIRCELVGEHEIYSRI</sequence>
<keyword evidence="2" id="KW-0378">Hydrolase</keyword>
<evidence type="ECO:0000313" key="2">
    <source>
        <dbReference type="EMBL" id="QBK26145.1"/>
    </source>
</evidence>
<evidence type="ECO:0000259" key="1">
    <source>
        <dbReference type="SMART" id="SM00849"/>
    </source>
</evidence>
<dbReference type="Pfam" id="PF00753">
    <property type="entry name" value="Lactamase_B"/>
    <property type="match status" value="1"/>
</dbReference>
<dbReference type="SUPFAM" id="SSF56281">
    <property type="entry name" value="Metallo-hydrolase/oxidoreductase"/>
    <property type="match status" value="1"/>
</dbReference>
<evidence type="ECO:0000313" key="3">
    <source>
        <dbReference type="Proteomes" id="UP000291151"/>
    </source>
</evidence>
<dbReference type="InterPro" id="IPR036866">
    <property type="entry name" value="RibonucZ/Hydroxyglut_hydro"/>
</dbReference>
<protein>
    <submittedName>
        <fullName evidence="2">MBL fold metallo-hydrolase</fullName>
    </submittedName>
</protein>
<dbReference type="RefSeq" id="WP_208649833.1">
    <property type="nucleotide sequence ID" value="NZ_CP036528.1"/>
</dbReference>
<dbReference type="Proteomes" id="UP000291151">
    <property type="component" value="Chromosome"/>
</dbReference>
<proteinExistence type="predicted"/>
<dbReference type="PANTHER" id="PTHR23131:SF4">
    <property type="entry name" value="METALLO-BETA-LACTAMASE SUPERFAMILY POTEIN"/>
    <property type="match status" value="1"/>
</dbReference>
<reference evidence="2 3" key="1">
    <citation type="submission" date="2019-02" db="EMBL/GenBank/DDBJ databases">
        <title>Ureibacillus thermophilus.</title>
        <authorList>
            <person name="Sunny J.S."/>
            <person name="Natarajan A."/>
            <person name="Saleena L.M."/>
        </authorList>
    </citation>
    <scope>NUCLEOTIDE SEQUENCE [LARGE SCALE GENOMIC DNA]</scope>
    <source>
        <strain evidence="2 3">LM102</strain>
    </source>
</reference>
<dbReference type="EMBL" id="CP036528">
    <property type="protein sequence ID" value="QBK26145.1"/>
    <property type="molecule type" value="Genomic_DNA"/>
</dbReference>
<organism evidence="2 3">
    <name type="scientific">Ureibacillus thermophilus</name>
    <dbReference type="NCBI Taxonomy" id="367743"/>
    <lineage>
        <taxon>Bacteria</taxon>
        <taxon>Bacillati</taxon>
        <taxon>Bacillota</taxon>
        <taxon>Bacilli</taxon>
        <taxon>Bacillales</taxon>
        <taxon>Caryophanaceae</taxon>
        <taxon>Ureibacillus</taxon>
    </lineage>
</organism>
<gene>
    <name evidence="2" type="ORF">DKZ56_09855</name>
</gene>
<dbReference type="InterPro" id="IPR001279">
    <property type="entry name" value="Metallo-B-lactamas"/>
</dbReference>